<dbReference type="Proteomes" id="UP000231259">
    <property type="component" value="Unassembled WGS sequence"/>
</dbReference>
<dbReference type="RefSeq" id="WP_099913725.1">
    <property type="nucleotide sequence ID" value="NZ_AWWI01000182.1"/>
</dbReference>
<dbReference type="Gene3D" id="3.10.350.10">
    <property type="entry name" value="LysM domain"/>
    <property type="match status" value="1"/>
</dbReference>
<dbReference type="AlphaFoldDB" id="A0A2G8QWM5"/>
<evidence type="ECO:0000313" key="3">
    <source>
        <dbReference type="EMBL" id="PIL13692.1"/>
    </source>
</evidence>
<feature type="region of interest" description="Disordered" evidence="1">
    <location>
        <begin position="55"/>
        <end position="83"/>
    </location>
</feature>
<dbReference type="InterPro" id="IPR036779">
    <property type="entry name" value="LysM_dom_sf"/>
</dbReference>
<dbReference type="PROSITE" id="PS51782">
    <property type="entry name" value="LYSM"/>
    <property type="match status" value="1"/>
</dbReference>
<organism evidence="3 4">
    <name type="scientific">Puniceibacterium antarcticum</name>
    <dbReference type="NCBI Taxonomy" id="1206336"/>
    <lineage>
        <taxon>Bacteria</taxon>
        <taxon>Pseudomonadati</taxon>
        <taxon>Pseudomonadota</taxon>
        <taxon>Alphaproteobacteria</taxon>
        <taxon>Rhodobacterales</taxon>
        <taxon>Paracoccaceae</taxon>
        <taxon>Puniceibacterium</taxon>
    </lineage>
</organism>
<dbReference type="CDD" id="cd00118">
    <property type="entry name" value="LysM"/>
    <property type="match status" value="1"/>
</dbReference>
<reference evidence="3 4" key="1">
    <citation type="submission" date="2013-09" db="EMBL/GenBank/DDBJ databases">
        <title>Genome sequencing of Phaeobacter antarcticus sp. nov. SM1211.</title>
        <authorList>
            <person name="Zhang X.-Y."/>
            <person name="Liu C."/>
            <person name="Chen X.-L."/>
            <person name="Xie B.-B."/>
            <person name="Qin Q.-L."/>
            <person name="Rong J.-C."/>
            <person name="Zhang Y.-Z."/>
        </authorList>
    </citation>
    <scope>NUCLEOTIDE SEQUENCE [LARGE SCALE GENOMIC DNA]</scope>
    <source>
        <strain evidence="3 4">SM1211</strain>
    </source>
</reference>
<feature type="region of interest" description="Disordered" evidence="1">
    <location>
        <begin position="202"/>
        <end position="233"/>
    </location>
</feature>
<dbReference type="InterPro" id="IPR052196">
    <property type="entry name" value="Bact_Kbp"/>
</dbReference>
<dbReference type="EMBL" id="AWWI01000182">
    <property type="protein sequence ID" value="PIL13692.1"/>
    <property type="molecule type" value="Genomic_DNA"/>
</dbReference>
<gene>
    <name evidence="3" type="ORF">P775_27400</name>
</gene>
<feature type="region of interest" description="Disordered" evidence="1">
    <location>
        <begin position="248"/>
        <end position="273"/>
    </location>
</feature>
<keyword evidence="4" id="KW-1185">Reference proteome</keyword>
<dbReference type="InterPro" id="IPR018392">
    <property type="entry name" value="LysM"/>
</dbReference>
<evidence type="ECO:0000313" key="4">
    <source>
        <dbReference type="Proteomes" id="UP000231259"/>
    </source>
</evidence>
<protein>
    <recommendedName>
        <fullName evidence="2">LysM domain-containing protein</fullName>
    </recommendedName>
</protein>
<name>A0A2G8QWM5_9RHOB</name>
<dbReference type="PANTHER" id="PTHR34700:SF4">
    <property type="entry name" value="PHAGE-LIKE ELEMENT PBSX PROTEIN XKDP"/>
    <property type="match status" value="1"/>
</dbReference>
<dbReference type="PANTHER" id="PTHR34700">
    <property type="entry name" value="POTASSIUM BINDING PROTEIN KBP"/>
    <property type="match status" value="1"/>
</dbReference>
<feature type="domain" description="LysM" evidence="2">
    <location>
        <begin position="400"/>
        <end position="449"/>
    </location>
</feature>
<sequence>MASLQGAGGIALGAGAALAVVLAGLVFSGRLTVRQDGPTPPAPVAQTGAVAVQADPAAAQADPAAAATPAPASDSVPVSDPVPAPAVQAQQLPADPTLPSFDLVRVQLDGETLVAGAAAPGAEVELRIDGVLADTARADASGRFVSFLSLPPSDRPRSLSLHAEGDAGSRDALEQVILAPTPERALFGDGAAPQIALSQDNLSETAPPQLSVDAPPGPASSGSAPEVTSVAAPDPAQASLTLAGETQSPALASGAGSGLSTAPAPSDPARTPAVILSNRDGVDLLQPPGDPAAPPGVQNQVALDAITYEADGAVVLSGRGTGEEAVRLYLDNRPVSGGPIGADGRWRLTLQDVDSGTYQLRIDQMDTAGGVTSRVESPFLRETADALAAAAAQAGSAPVRVLTVQPGNTLWAIARDRYGEGTAYLRVFEANRESIRNPDLIYPGQVFSIPD</sequence>
<dbReference type="Pfam" id="PF01476">
    <property type="entry name" value="LysM"/>
    <property type="match status" value="1"/>
</dbReference>
<evidence type="ECO:0000259" key="2">
    <source>
        <dbReference type="PROSITE" id="PS51782"/>
    </source>
</evidence>
<accession>A0A2G8QWM5</accession>
<comment type="caution">
    <text evidence="3">The sequence shown here is derived from an EMBL/GenBank/DDBJ whole genome shotgun (WGS) entry which is preliminary data.</text>
</comment>
<dbReference type="SMART" id="SM00257">
    <property type="entry name" value="LysM"/>
    <property type="match status" value="1"/>
</dbReference>
<dbReference type="OrthoDB" id="370541at2"/>
<evidence type="ECO:0000256" key="1">
    <source>
        <dbReference type="SAM" id="MobiDB-lite"/>
    </source>
</evidence>
<proteinExistence type="predicted"/>